<dbReference type="PROSITE" id="PS00028">
    <property type="entry name" value="ZINC_FINGER_C2H2_1"/>
    <property type="match status" value="1"/>
</dbReference>
<feature type="domain" description="BED-type" evidence="8">
    <location>
        <begin position="44"/>
        <end position="93"/>
    </location>
</feature>
<evidence type="ECO:0000259" key="8">
    <source>
        <dbReference type="PROSITE" id="PS50808"/>
    </source>
</evidence>
<evidence type="ECO:0000313" key="10">
    <source>
        <dbReference type="Proteomes" id="UP000770661"/>
    </source>
</evidence>
<dbReference type="InterPro" id="IPR013087">
    <property type="entry name" value="Znf_C2H2_type"/>
</dbReference>
<reference evidence="9" key="1">
    <citation type="submission" date="2020-07" db="EMBL/GenBank/DDBJ databases">
        <title>The High-quality genome of the commercially important snow crab, Chionoecetes opilio.</title>
        <authorList>
            <person name="Jeong J.-H."/>
            <person name="Ryu S."/>
        </authorList>
    </citation>
    <scope>NUCLEOTIDE SEQUENCE</scope>
    <source>
        <strain evidence="9">MADBK_172401_WGS</strain>
        <tissue evidence="9">Digestive gland</tissue>
    </source>
</reference>
<feature type="compositionally biased region" description="Polar residues" evidence="6">
    <location>
        <begin position="418"/>
        <end position="430"/>
    </location>
</feature>
<evidence type="ECO:0000256" key="6">
    <source>
        <dbReference type="SAM" id="MobiDB-lite"/>
    </source>
</evidence>
<dbReference type="Pfam" id="PF02892">
    <property type="entry name" value="zf-BED"/>
    <property type="match status" value="1"/>
</dbReference>
<feature type="compositionally biased region" description="Acidic residues" evidence="6">
    <location>
        <begin position="435"/>
        <end position="444"/>
    </location>
</feature>
<dbReference type="AlphaFoldDB" id="A0A8J5C4C5"/>
<dbReference type="InterPro" id="IPR000210">
    <property type="entry name" value="BTB/POZ_dom"/>
</dbReference>
<dbReference type="SMART" id="SM00355">
    <property type="entry name" value="ZnF_C2H2"/>
    <property type="match status" value="2"/>
</dbReference>
<dbReference type="PANTHER" id="PTHR23110">
    <property type="entry name" value="BTB DOMAIN TRANSCRIPTION FACTOR"/>
    <property type="match status" value="1"/>
</dbReference>
<feature type="compositionally biased region" description="Polar residues" evidence="6">
    <location>
        <begin position="507"/>
        <end position="520"/>
    </location>
</feature>
<dbReference type="GO" id="GO:0003677">
    <property type="term" value="F:DNA binding"/>
    <property type="evidence" value="ECO:0007669"/>
    <property type="project" value="InterPro"/>
</dbReference>
<dbReference type="GO" id="GO:0048666">
    <property type="term" value="P:neuron development"/>
    <property type="evidence" value="ECO:0007669"/>
    <property type="project" value="UniProtKB-ARBA"/>
</dbReference>
<name>A0A8J5C4C5_CHIOP</name>
<dbReference type="PANTHER" id="PTHR23110:SF109">
    <property type="entry name" value="FI07618P-RELATED"/>
    <property type="match status" value="1"/>
</dbReference>
<evidence type="ECO:0000313" key="9">
    <source>
        <dbReference type="EMBL" id="KAG0716868.1"/>
    </source>
</evidence>
<dbReference type="SMART" id="SM00614">
    <property type="entry name" value="ZnF_BED"/>
    <property type="match status" value="1"/>
</dbReference>
<dbReference type="SUPFAM" id="SSF57667">
    <property type="entry name" value="beta-beta-alpha zinc fingers"/>
    <property type="match status" value="1"/>
</dbReference>
<evidence type="ECO:0000256" key="3">
    <source>
        <dbReference type="ARBA" id="ARBA00022833"/>
    </source>
</evidence>
<dbReference type="InterPro" id="IPR036236">
    <property type="entry name" value="Znf_C2H2_sf"/>
</dbReference>
<dbReference type="GO" id="GO:0003006">
    <property type="term" value="P:developmental process involved in reproduction"/>
    <property type="evidence" value="ECO:0007669"/>
    <property type="project" value="UniProtKB-ARBA"/>
</dbReference>
<feature type="compositionally biased region" description="Basic and acidic residues" evidence="6">
    <location>
        <begin position="256"/>
        <end position="270"/>
    </location>
</feature>
<dbReference type="Gene3D" id="3.30.710.10">
    <property type="entry name" value="Potassium Channel Kv1.1, Chain A"/>
    <property type="match status" value="1"/>
</dbReference>
<keyword evidence="1" id="KW-0479">Metal-binding</keyword>
<dbReference type="PROSITE" id="PS50097">
    <property type="entry name" value="BTB"/>
    <property type="match status" value="1"/>
</dbReference>
<feature type="region of interest" description="Disordered" evidence="6">
    <location>
        <begin position="417"/>
        <end position="524"/>
    </location>
</feature>
<dbReference type="CDD" id="cd18315">
    <property type="entry name" value="BTB_POZ_BAB-like"/>
    <property type="match status" value="1"/>
</dbReference>
<dbReference type="GO" id="GO:0005634">
    <property type="term" value="C:nucleus"/>
    <property type="evidence" value="ECO:0007669"/>
    <property type="project" value="TreeGrafter"/>
</dbReference>
<keyword evidence="10" id="KW-1185">Reference proteome</keyword>
<dbReference type="Proteomes" id="UP000770661">
    <property type="component" value="Unassembled WGS sequence"/>
</dbReference>
<dbReference type="SUPFAM" id="SSF54695">
    <property type="entry name" value="POZ domain"/>
    <property type="match status" value="1"/>
</dbReference>
<organism evidence="9 10">
    <name type="scientific">Chionoecetes opilio</name>
    <name type="common">Atlantic snow crab</name>
    <name type="synonym">Cancer opilio</name>
    <dbReference type="NCBI Taxonomy" id="41210"/>
    <lineage>
        <taxon>Eukaryota</taxon>
        <taxon>Metazoa</taxon>
        <taxon>Ecdysozoa</taxon>
        <taxon>Arthropoda</taxon>
        <taxon>Crustacea</taxon>
        <taxon>Multicrustacea</taxon>
        <taxon>Malacostraca</taxon>
        <taxon>Eumalacostraca</taxon>
        <taxon>Eucarida</taxon>
        <taxon>Decapoda</taxon>
        <taxon>Pleocyemata</taxon>
        <taxon>Brachyura</taxon>
        <taxon>Eubrachyura</taxon>
        <taxon>Majoidea</taxon>
        <taxon>Majidae</taxon>
        <taxon>Chionoecetes</taxon>
    </lineage>
</organism>
<dbReference type="Pfam" id="PF00651">
    <property type="entry name" value="BTB"/>
    <property type="match status" value="1"/>
</dbReference>
<proteinExistence type="predicted"/>
<comment type="caution">
    <text evidence="9">The sequence shown here is derived from an EMBL/GenBank/DDBJ whole genome shotgun (WGS) entry which is preliminary data.</text>
</comment>
<gene>
    <name evidence="9" type="primary">bab2_3</name>
    <name evidence="9" type="ORF">GWK47_008627</name>
</gene>
<feature type="domain" description="BTB" evidence="7">
    <location>
        <begin position="330"/>
        <end position="397"/>
    </location>
</feature>
<feature type="compositionally biased region" description="Low complexity" evidence="6">
    <location>
        <begin position="238"/>
        <end position="250"/>
    </location>
</feature>
<dbReference type="PROSITE" id="PS50808">
    <property type="entry name" value="ZF_BED"/>
    <property type="match status" value="1"/>
</dbReference>
<dbReference type="GO" id="GO:0008270">
    <property type="term" value="F:zinc ion binding"/>
    <property type="evidence" value="ECO:0007669"/>
    <property type="project" value="UniProtKB-KW"/>
</dbReference>
<evidence type="ECO:0000259" key="7">
    <source>
        <dbReference type="PROSITE" id="PS50097"/>
    </source>
</evidence>
<evidence type="ECO:0000256" key="4">
    <source>
        <dbReference type="ARBA" id="ARBA00023242"/>
    </source>
</evidence>
<keyword evidence="3" id="KW-0862">Zinc</keyword>
<dbReference type="OrthoDB" id="6365358at2759"/>
<protein>
    <submittedName>
        <fullName evidence="9">Protein bric-a-brac 2</fullName>
    </submittedName>
</protein>
<dbReference type="EMBL" id="JACEEZ010018471">
    <property type="protein sequence ID" value="KAG0716868.1"/>
    <property type="molecule type" value="Genomic_DNA"/>
</dbReference>
<feature type="compositionally biased region" description="Low complexity" evidence="6">
    <location>
        <begin position="474"/>
        <end position="487"/>
    </location>
</feature>
<dbReference type="GO" id="GO:0006357">
    <property type="term" value="P:regulation of transcription by RNA polymerase II"/>
    <property type="evidence" value="ECO:0007669"/>
    <property type="project" value="TreeGrafter"/>
</dbReference>
<keyword evidence="4" id="KW-0539">Nucleus</keyword>
<sequence length="606" mass="66228">MNNSNNSNVTPNTSMSASSLAMDGVLPAAGVGGAVGVLTGGSTRRTSRVWRYFGMVDNCHYICRLCSFVGAYTNTTNMRKHIQHHHPERFQDILDHTRPTSRPYFAGSLPRLRQPLQYPQHNPAHHYPPGLLYPPPMPSKRVMLSKPTEMPFLQGDTRSDSDLALSVSSHDCSVAAAAQAAGATCQSSLQEAVGNNSSYTSLMSHTAAATLDVPVSLCEMSPEENKQLVKQLLPALTEATDSSTDADTPSRGLPAVEDRSGSEFSHHNSGGDEPIPVSPEHFLSEGTEQDEPAPVPPTPSQQQKPESYQLRHNNHLTIVLEALARDESFMDVTLTAQGRSLKAHKVVCVVGVSSYFRGVLRDNPCQHPIIIMPRDVRFEELYSIVNYIYKGEMTVAAEDLTSLLKTAEILQVSGLAPSDSTATVNPQTESLPMGEEVESEGEEGKEERKRLCSQPPGPQQAPQCSQPPGGQRAPQCSQPPQCSQTATDAKDDDDAPDDVILGFPSPYEQSFDQPMPSTSSHEAEFRSLGVKSDPEKGFNSQATKFPDNPQPLKCPHCDEQYHTAESIECHLRLKHPTKPSFICKCGRIFTRQIHHQAHTRMCSNAS</sequence>
<dbReference type="InterPro" id="IPR011333">
    <property type="entry name" value="SKP1/BTB/POZ_sf"/>
</dbReference>
<feature type="region of interest" description="Disordered" evidence="6">
    <location>
        <begin position="238"/>
        <end position="307"/>
    </location>
</feature>
<keyword evidence="2 5" id="KW-0863">Zinc-finger</keyword>
<evidence type="ECO:0000256" key="5">
    <source>
        <dbReference type="PROSITE-ProRule" id="PRU00027"/>
    </source>
</evidence>
<accession>A0A8J5C4C5</accession>
<evidence type="ECO:0000256" key="1">
    <source>
        <dbReference type="ARBA" id="ARBA00022723"/>
    </source>
</evidence>
<dbReference type="InterPro" id="IPR051095">
    <property type="entry name" value="Dros_DevTransReg"/>
</dbReference>
<dbReference type="GO" id="GO:0048513">
    <property type="term" value="P:animal organ development"/>
    <property type="evidence" value="ECO:0007669"/>
    <property type="project" value="UniProtKB-ARBA"/>
</dbReference>
<dbReference type="InterPro" id="IPR003656">
    <property type="entry name" value="Znf_BED"/>
</dbReference>
<dbReference type="SMART" id="SM00225">
    <property type="entry name" value="BTB"/>
    <property type="match status" value="1"/>
</dbReference>
<evidence type="ECO:0000256" key="2">
    <source>
        <dbReference type="ARBA" id="ARBA00022771"/>
    </source>
</evidence>